<accession>A0A1M7H4S0</accession>
<keyword evidence="3" id="KW-1185">Reference proteome</keyword>
<feature type="transmembrane region" description="Helical" evidence="1">
    <location>
        <begin position="52"/>
        <end position="79"/>
    </location>
</feature>
<dbReference type="STRING" id="310782.SAMN05216499_109156"/>
<dbReference type="RefSeq" id="WP_073498770.1">
    <property type="nucleotide sequence ID" value="NZ_FRBI01000009.1"/>
</dbReference>
<organism evidence="2 3">
    <name type="scientific">Actinacidiphila paucisporea</name>
    <dbReference type="NCBI Taxonomy" id="310782"/>
    <lineage>
        <taxon>Bacteria</taxon>
        <taxon>Bacillati</taxon>
        <taxon>Actinomycetota</taxon>
        <taxon>Actinomycetes</taxon>
        <taxon>Kitasatosporales</taxon>
        <taxon>Streptomycetaceae</taxon>
        <taxon>Actinacidiphila</taxon>
    </lineage>
</organism>
<evidence type="ECO:0000313" key="2">
    <source>
        <dbReference type="EMBL" id="SHM23378.1"/>
    </source>
</evidence>
<name>A0A1M7H4S0_9ACTN</name>
<keyword evidence="1" id="KW-0812">Transmembrane</keyword>
<sequence>MGDALVVAVDAGMFVVAVAVAALGLYALVLGRVPSQWRGRRVRHPRVWGAGGVLVVASWRIHSLLLLAVGAVLVAVAYAPRARRR</sequence>
<proteinExistence type="predicted"/>
<keyword evidence="1" id="KW-0472">Membrane</keyword>
<dbReference type="AlphaFoldDB" id="A0A1M7H4S0"/>
<reference evidence="2 3" key="1">
    <citation type="submission" date="2016-11" db="EMBL/GenBank/DDBJ databases">
        <authorList>
            <person name="Jaros S."/>
            <person name="Januszkiewicz K."/>
            <person name="Wedrychowicz H."/>
        </authorList>
    </citation>
    <scope>NUCLEOTIDE SEQUENCE [LARGE SCALE GENOMIC DNA]</scope>
    <source>
        <strain evidence="2 3">CGMCC 4.2025</strain>
    </source>
</reference>
<protein>
    <submittedName>
        <fullName evidence="2">Uncharacterized protein</fullName>
    </submittedName>
</protein>
<feature type="transmembrane region" description="Helical" evidence="1">
    <location>
        <begin position="12"/>
        <end position="31"/>
    </location>
</feature>
<dbReference type="EMBL" id="FRBI01000009">
    <property type="protein sequence ID" value="SHM23378.1"/>
    <property type="molecule type" value="Genomic_DNA"/>
</dbReference>
<evidence type="ECO:0000313" key="3">
    <source>
        <dbReference type="Proteomes" id="UP000184111"/>
    </source>
</evidence>
<dbReference type="Proteomes" id="UP000184111">
    <property type="component" value="Unassembled WGS sequence"/>
</dbReference>
<keyword evidence="1" id="KW-1133">Transmembrane helix</keyword>
<evidence type="ECO:0000256" key="1">
    <source>
        <dbReference type="SAM" id="Phobius"/>
    </source>
</evidence>
<gene>
    <name evidence="2" type="ORF">SAMN05216499_109156</name>
</gene>